<dbReference type="PANTHER" id="PTHR31901">
    <property type="entry name" value="GH3 DOMAIN-CONTAINING PROTEIN"/>
    <property type="match status" value="1"/>
</dbReference>
<accession>A0A7J8R3Y5</accession>
<protein>
    <submittedName>
        <fullName evidence="1">Uncharacterized protein</fullName>
    </submittedName>
</protein>
<dbReference type="Pfam" id="PF03321">
    <property type="entry name" value="GH3"/>
    <property type="match status" value="1"/>
</dbReference>
<sequence>MATSITTSIFKGSGFRVSLPKLYTNPCETIFCPDPNQSLYYQLLFGLIQREEVVMIGSFLSSTVLRAIKFLENHFQELCYDIKMGRLSHRITDSRCRNVASLVMKTNPEQVKLIENICNYKSWDGIIRKL</sequence>
<dbReference type="AlphaFoldDB" id="A0A7J8R3Y5"/>
<proteinExistence type="predicted"/>
<reference evidence="1 2" key="1">
    <citation type="journal article" date="2019" name="Genome Biol. Evol.">
        <title>Insights into the evolution of the New World diploid cottons (Gossypium, subgenus Houzingenia) based on genome sequencing.</title>
        <authorList>
            <person name="Grover C.E."/>
            <person name="Arick M.A. 2nd"/>
            <person name="Thrash A."/>
            <person name="Conover J.L."/>
            <person name="Sanders W.S."/>
            <person name="Peterson D.G."/>
            <person name="Frelichowski J.E."/>
            <person name="Scheffler J.A."/>
            <person name="Scheffler B.E."/>
            <person name="Wendel J.F."/>
        </authorList>
    </citation>
    <scope>NUCLEOTIDE SEQUENCE [LARGE SCALE GENOMIC DNA]</scope>
    <source>
        <strain evidence="1">27</strain>
        <tissue evidence="1">Leaf</tissue>
    </source>
</reference>
<dbReference type="EMBL" id="JABFAC010000003">
    <property type="protein sequence ID" value="MBA0608559.1"/>
    <property type="molecule type" value="Genomic_DNA"/>
</dbReference>
<organism evidence="1 2">
    <name type="scientific">Gossypium davidsonii</name>
    <name type="common">Davidson's cotton</name>
    <name type="synonym">Gossypium klotzschianum subsp. davidsonii</name>
    <dbReference type="NCBI Taxonomy" id="34287"/>
    <lineage>
        <taxon>Eukaryota</taxon>
        <taxon>Viridiplantae</taxon>
        <taxon>Streptophyta</taxon>
        <taxon>Embryophyta</taxon>
        <taxon>Tracheophyta</taxon>
        <taxon>Spermatophyta</taxon>
        <taxon>Magnoliopsida</taxon>
        <taxon>eudicotyledons</taxon>
        <taxon>Gunneridae</taxon>
        <taxon>Pentapetalae</taxon>
        <taxon>rosids</taxon>
        <taxon>malvids</taxon>
        <taxon>Malvales</taxon>
        <taxon>Malvaceae</taxon>
        <taxon>Malvoideae</taxon>
        <taxon>Gossypium</taxon>
    </lineage>
</organism>
<comment type="caution">
    <text evidence="1">The sequence shown here is derived from an EMBL/GenBank/DDBJ whole genome shotgun (WGS) entry which is preliminary data.</text>
</comment>
<dbReference type="GO" id="GO:0016881">
    <property type="term" value="F:acid-amino acid ligase activity"/>
    <property type="evidence" value="ECO:0007669"/>
    <property type="project" value="TreeGrafter"/>
</dbReference>
<name>A0A7J8R3Y5_GOSDV</name>
<dbReference type="GO" id="GO:0005737">
    <property type="term" value="C:cytoplasm"/>
    <property type="evidence" value="ECO:0007669"/>
    <property type="project" value="TreeGrafter"/>
</dbReference>
<evidence type="ECO:0000313" key="2">
    <source>
        <dbReference type="Proteomes" id="UP000593561"/>
    </source>
</evidence>
<dbReference type="InterPro" id="IPR004993">
    <property type="entry name" value="GH3"/>
</dbReference>
<dbReference type="Proteomes" id="UP000593561">
    <property type="component" value="Unassembled WGS sequence"/>
</dbReference>
<keyword evidence="2" id="KW-1185">Reference proteome</keyword>
<dbReference type="PANTHER" id="PTHR31901:SF57">
    <property type="entry name" value="INDOLE-3-ACETIC ACID-AMIDO SYNTHETASE GH3.17-LIKE ISOFORM X3"/>
    <property type="match status" value="1"/>
</dbReference>
<evidence type="ECO:0000313" key="1">
    <source>
        <dbReference type="EMBL" id="MBA0608559.1"/>
    </source>
</evidence>
<gene>
    <name evidence="1" type="ORF">Godav_020761</name>
</gene>